<dbReference type="CDD" id="cd12117">
    <property type="entry name" value="A_NRPS_Srf_like"/>
    <property type="match status" value="1"/>
</dbReference>
<keyword evidence="2" id="KW-0597">Phosphoprotein</keyword>
<dbReference type="RefSeq" id="WP_221046913.1">
    <property type="nucleotide sequence ID" value="NZ_AP019782.1"/>
</dbReference>
<dbReference type="NCBIfam" id="TIGR01733">
    <property type="entry name" value="AA-adenyl-dom"/>
    <property type="match status" value="1"/>
</dbReference>
<keyword evidence="5" id="KW-1185">Reference proteome</keyword>
<dbReference type="SMART" id="SM00823">
    <property type="entry name" value="PKS_PP"/>
    <property type="match status" value="1"/>
</dbReference>
<gene>
    <name evidence="4" type="ORF">MoryE10_19190</name>
</gene>
<dbReference type="InterPro" id="IPR020806">
    <property type="entry name" value="PKS_PP-bd"/>
</dbReference>
<dbReference type="GO" id="GO:0043041">
    <property type="term" value="P:amino acid activation for nonribosomal peptide biosynthetic process"/>
    <property type="evidence" value="ECO:0007669"/>
    <property type="project" value="TreeGrafter"/>
</dbReference>
<dbReference type="InterPro" id="IPR000873">
    <property type="entry name" value="AMP-dep_synth/lig_dom"/>
</dbReference>
<dbReference type="Pfam" id="PF00501">
    <property type="entry name" value="AMP-binding"/>
    <property type="match status" value="1"/>
</dbReference>
<evidence type="ECO:0000259" key="3">
    <source>
        <dbReference type="PROSITE" id="PS50075"/>
    </source>
</evidence>
<dbReference type="PROSITE" id="PS00455">
    <property type="entry name" value="AMP_BINDING"/>
    <property type="match status" value="1"/>
</dbReference>
<dbReference type="FunFam" id="2.30.38.10:FF:000001">
    <property type="entry name" value="Non-ribosomal peptide synthetase PvdI"/>
    <property type="match status" value="1"/>
</dbReference>
<evidence type="ECO:0000256" key="1">
    <source>
        <dbReference type="ARBA" id="ARBA00022450"/>
    </source>
</evidence>
<protein>
    <recommendedName>
        <fullName evidence="3">Carrier domain-containing protein</fullName>
    </recommendedName>
</protein>
<evidence type="ECO:0000313" key="5">
    <source>
        <dbReference type="Proteomes" id="UP000824988"/>
    </source>
</evidence>
<feature type="domain" description="Carrier" evidence="3">
    <location>
        <begin position="534"/>
        <end position="610"/>
    </location>
</feature>
<dbReference type="Proteomes" id="UP000824988">
    <property type="component" value="Chromosome"/>
</dbReference>
<dbReference type="Pfam" id="PF13193">
    <property type="entry name" value="AMP-binding_C"/>
    <property type="match status" value="1"/>
</dbReference>
<dbReference type="InterPro" id="IPR009081">
    <property type="entry name" value="PP-bd_ACP"/>
</dbReference>
<reference evidence="4" key="1">
    <citation type="submission" date="2019-06" db="EMBL/GenBank/DDBJ databases">
        <title>Complete genome sequence of Methylogaea oryzae strain JCM16910.</title>
        <authorList>
            <person name="Asakawa S."/>
        </authorList>
    </citation>
    <scope>NUCLEOTIDE SEQUENCE</scope>
    <source>
        <strain evidence="4">E10</strain>
    </source>
</reference>
<accession>A0A8D4VNU4</accession>
<dbReference type="KEGG" id="moz:MoryE10_19190"/>
<dbReference type="GO" id="GO:0031177">
    <property type="term" value="F:phosphopantetheine binding"/>
    <property type="evidence" value="ECO:0007669"/>
    <property type="project" value="InterPro"/>
</dbReference>
<proteinExistence type="predicted"/>
<dbReference type="InterPro" id="IPR025110">
    <property type="entry name" value="AMP-bd_C"/>
</dbReference>
<sequence>MSAEGESQHAKGPLEWNATASDYPRDRCIHELFVEIAARQPERVALRFEGRALSYRQLDELSDRIAQGLRQLGVGLETPVAVACERSAEAVAALLGILKADGAYIGVSPKEPSARLRGMLAEAGCGVLLTQADAAARFADCGVRVLVLDGEVAFFRQAIAQSPPPEPGRHSRQLAYIAFTSGSTGVPKGVCIEHRSVMRLVRGTQYASFAPDDVFLQFAPLAFDASTFEIWGCLLNGASLAIQPPAAASLEQLGATLRRENVTTLWLTAGLFHQMVDHQLEALAQVRQVLAGGDVLSPRHVRRLLEQPGERWFVNGYGPTENTTFTCCYRINRPEQVGATVSIGRPIANTQVYLVDAAMNRVPVGVAGELLAGGDGLARGYLNQPERTAASFIDNPFSAEPGARLYRTGDMARYLPSGDLEFLGRADRQVKIRGYRIELGEIEAALAAYPGVRQALVQAVTDESGGQRLYAYLVAGEGGSAEAVRAFLAERLPEYMLPSRIFFLGELPLNANGKVDTAALPREAAPVAAAPAESAASPTEKALVDMWEAVFNRRPIGTDEHFFVDLDGDSLQAALLIGRIAGVFSVDLPMDILFDAPTIAELAVILDGQPG</sequence>
<dbReference type="FunFam" id="3.40.50.12780:FF:000012">
    <property type="entry name" value="Non-ribosomal peptide synthetase"/>
    <property type="match status" value="1"/>
</dbReference>
<dbReference type="InterPro" id="IPR020845">
    <property type="entry name" value="AMP-binding_CS"/>
</dbReference>
<dbReference type="AlphaFoldDB" id="A0A8D4VNU4"/>
<dbReference type="Pfam" id="PF00550">
    <property type="entry name" value="PP-binding"/>
    <property type="match status" value="1"/>
</dbReference>
<evidence type="ECO:0000256" key="2">
    <source>
        <dbReference type="ARBA" id="ARBA00022553"/>
    </source>
</evidence>
<evidence type="ECO:0000313" key="4">
    <source>
        <dbReference type="EMBL" id="BBL71313.1"/>
    </source>
</evidence>
<keyword evidence="1" id="KW-0596">Phosphopantetheine</keyword>
<dbReference type="PANTHER" id="PTHR45527:SF1">
    <property type="entry name" value="FATTY ACID SYNTHASE"/>
    <property type="match status" value="1"/>
</dbReference>
<organism evidence="4 5">
    <name type="scientific">Methylogaea oryzae</name>
    <dbReference type="NCBI Taxonomy" id="1295382"/>
    <lineage>
        <taxon>Bacteria</taxon>
        <taxon>Pseudomonadati</taxon>
        <taxon>Pseudomonadota</taxon>
        <taxon>Gammaproteobacteria</taxon>
        <taxon>Methylococcales</taxon>
        <taxon>Methylococcaceae</taxon>
        <taxon>Methylogaea</taxon>
    </lineage>
</organism>
<dbReference type="EMBL" id="AP019782">
    <property type="protein sequence ID" value="BBL71313.1"/>
    <property type="molecule type" value="Genomic_DNA"/>
</dbReference>
<dbReference type="GO" id="GO:0044550">
    <property type="term" value="P:secondary metabolite biosynthetic process"/>
    <property type="evidence" value="ECO:0007669"/>
    <property type="project" value="UniProtKB-ARBA"/>
</dbReference>
<dbReference type="PANTHER" id="PTHR45527">
    <property type="entry name" value="NONRIBOSOMAL PEPTIDE SYNTHETASE"/>
    <property type="match status" value="1"/>
</dbReference>
<dbReference type="InterPro" id="IPR010071">
    <property type="entry name" value="AA_adenyl_dom"/>
</dbReference>
<name>A0A8D4VNU4_9GAMM</name>
<dbReference type="FunFam" id="3.30.300.30:FF:000010">
    <property type="entry name" value="Enterobactin synthetase component F"/>
    <property type="match status" value="1"/>
</dbReference>
<dbReference type="PROSITE" id="PS50075">
    <property type="entry name" value="CARRIER"/>
    <property type="match status" value="1"/>
</dbReference>
<dbReference type="GO" id="GO:0005737">
    <property type="term" value="C:cytoplasm"/>
    <property type="evidence" value="ECO:0007669"/>
    <property type="project" value="TreeGrafter"/>
</dbReference>